<dbReference type="PATRIC" id="fig|421052.3.peg.2653"/>
<feature type="chain" id="PRO_5004523632" evidence="1">
    <location>
        <begin position="23"/>
        <end position="173"/>
    </location>
</feature>
<keyword evidence="1" id="KW-0732">Signal</keyword>
<name>S3N9E0_9GAMM</name>
<gene>
    <name evidence="2" type="ORF">F945_02717</name>
</gene>
<dbReference type="OrthoDB" id="6712576at2"/>
<evidence type="ECO:0000256" key="1">
    <source>
        <dbReference type="SAM" id="SignalP"/>
    </source>
</evidence>
<keyword evidence="3" id="KW-1185">Reference proteome</keyword>
<feature type="signal peptide" evidence="1">
    <location>
        <begin position="1"/>
        <end position="22"/>
    </location>
</feature>
<sequence>MNKVKSIFLLLFLSIGTIASYAEELVCDVNSTQLSIYKKADFRVVSAVCHNDNPYILNYLVNDKQKIFINKYSLDVGKWIPKLEAVSVYKKLGKSPLLITIHTQYWDTPTISGISYDINLYEILNKDGEIKLIDITEKLGGNQSGLDGESDQKMTFKLKDIASIKKWLDKNYK</sequence>
<proteinExistence type="predicted"/>
<protein>
    <submittedName>
        <fullName evidence="2">Uncharacterized protein</fullName>
    </submittedName>
</protein>
<evidence type="ECO:0000313" key="2">
    <source>
        <dbReference type="EMBL" id="EPF70954.1"/>
    </source>
</evidence>
<evidence type="ECO:0000313" key="3">
    <source>
        <dbReference type="Proteomes" id="UP000014568"/>
    </source>
</evidence>
<dbReference type="Proteomes" id="UP000014568">
    <property type="component" value="Unassembled WGS sequence"/>
</dbReference>
<dbReference type="AlphaFoldDB" id="S3N9E0"/>
<dbReference type="eggNOG" id="ENOG5031RIU">
    <property type="taxonomic scope" value="Bacteria"/>
</dbReference>
<dbReference type="EMBL" id="ATGI01000034">
    <property type="protein sequence ID" value="EPF70954.1"/>
    <property type="molecule type" value="Genomic_DNA"/>
</dbReference>
<accession>S3N9E0</accession>
<comment type="caution">
    <text evidence="2">The sequence shown here is derived from an EMBL/GenBank/DDBJ whole genome shotgun (WGS) entry which is preliminary data.</text>
</comment>
<organism evidence="2 3">
    <name type="scientific">Acinetobacter rudis CIP 110305</name>
    <dbReference type="NCBI Taxonomy" id="421052"/>
    <lineage>
        <taxon>Bacteria</taxon>
        <taxon>Pseudomonadati</taxon>
        <taxon>Pseudomonadota</taxon>
        <taxon>Gammaproteobacteria</taxon>
        <taxon>Moraxellales</taxon>
        <taxon>Moraxellaceae</taxon>
        <taxon>Acinetobacter</taxon>
    </lineage>
</organism>
<dbReference type="RefSeq" id="WP_016657102.1">
    <property type="nucleotide sequence ID" value="NZ_KE340354.1"/>
</dbReference>
<reference evidence="2 3" key="1">
    <citation type="submission" date="2013-06" db="EMBL/GenBank/DDBJ databases">
        <title>The Genome Sequence of Acinetobacter rudis CIP 110305.</title>
        <authorList>
            <consortium name="The Broad Institute Genome Sequencing Platform"/>
            <consortium name="The Broad Institute Genome Sequencing Center for Infectious Disease"/>
            <person name="Cerqueira G."/>
            <person name="Feldgarden M."/>
            <person name="Courvalin P."/>
            <person name="Perichon B."/>
            <person name="Grillot-Courvalin C."/>
            <person name="Clermont D."/>
            <person name="Rocha E."/>
            <person name="Yoon E.-J."/>
            <person name="Nemec A."/>
            <person name="Young S.K."/>
            <person name="Zeng Q."/>
            <person name="Gargeya S."/>
            <person name="Fitzgerald M."/>
            <person name="Abouelleil A."/>
            <person name="Alvarado L."/>
            <person name="Berlin A.M."/>
            <person name="Chapman S.B."/>
            <person name="Dewar J."/>
            <person name="Goldberg J."/>
            <person name="Griggs A."/>
            <person name="Gujja S."/>
            <person name="Hansen M."/>
            <person name="Howarth C."/>
            <person name="Imamovic A."/>
            <person name="Larimer J."/>
            <person name="McCowan C."/>
            <person name="Murphy C."/>
            <person name="Pearson M."/>
            <person name="Priest M."/>
            <person name="Roberts A."/>
            <person name="Saif S."/>
            <person name="Shea T."/>
            <person name="Sykes S."/>
            <person name="Wortman J."/>
            <person name="Nusbaum C."/>
            <person name="Birren B."/>
        </authorList>
    </citation>
    <scope>NUCLEOTIDE SEQUENCE [LARGE SCALE GENOMIC DNA]</scope>
    <source>
        <strain evidence="2 3">CIP 110305</strain>
    </source>
</reference>
<dbReference type="HOGENOM" id="CLU_137183_0_0_6"/>